<reference evidence="7" key="2">
    <citation type="submission" date="2015-12" db="EMBL/GenBank/DDBJ databases">
        <authorList>
            <person name="Shamseldin A."/>
            <person name="Moawad H."/>
            <person name="Abd El-Rahim W.M."/>
            <person name="Sadowsky M.J."/>
        </authorList>
    </citation>
    <scope>NUCLEOTIDE SEQUENCE [LARGE SCALE GENOMIC DNA]</scope>
    <source>
        <strain evidence="7">LAMA 842</strain>
    </source>
</reference>
<comment type="cofactor">
    <cofactor evidence="1">
        <name>Mg(2+)</name>
        <dbReference type="ChEBI" id="CHEBI:18420"/>
    </cofactor>
</comment>
<dbReference type="FunFam" id="3.30.70.270:FF:000001">
    <property type="entry name" value="Diguanylate cyclase domain protein"/>
    <property type="match status" value="1"/>
</dbReference>
<evidence type="ECO:0000256" key="2">
    <source>
        <dbReference type="ARBA" id="ARBA00012528"/>
    </source>
</evidence>
<feature type="domain" description="GGDEF" evidence="5">
    <location>
        <begin position="196"/>
        <end position="325"/>
    </location>
</feature>
<dbReference type="InterPro" id="IPR029787">
    <property type="entry name" value="Nucleotide_cyclase"/>
</dbReference>
<dbReference type="GO" id="GO:0043709">
    <property type="term" value="P:cell adhesion involved in single-species biofilm formation"/>
    <property type="evidence" value="ECO:0007669"/>
    <property type="project" value="TreeGrafter"/>
</dbReference>
<dbReference type="CDD" id="cd01949">
    <property type="entry name" value="GGDEF"/>
    <property type="match status" value="1"/>
</dbReference>
<evidence type="ECO:0000259" key="5">
    <source>
        <dbReference type="PROSITE" id="PS50887"/>
    </source>
</evidence>
<dbReference type="AlphaFoldDB" id="A0A137SG17"/>
<protein>
    <recommendedName>
        <fullName evidence="2">diguanylate cyclase</fullName>
        <ecNumber evidence="2">2.7.7.65</ecNumber>
    </recommendedName>
</protein>
<dbReference type="EC" id="2.7.7.65" evidence="2"/>
<evidence type="ECO:0000313" key="8">
    <source>
        <dbReference type="Proteomes" id="UP000070282"/>
    </source>
</evidence>
<evidence type="ECO:0000256" key="3">
    <source>
        <dbReference type="ARBA" id="ARBA00034247"/>
    </source>
</evidence>
<dbReference type="InterPro" id="IPR043128">
    <property type="entry name" value="Rev_trsase/Diguanyl_cyclase"/>
</dbReference>
<dbReference type="GO" id="GO:0005886">
    <property type="term" value="C:plasma membrane"/>
    <property type="evidence" value="ECO:0007669"/>
    <property type="project" value="TreeGrafter"/>
</dbReference>
<dbReference type="RefSeq" id="WP_061331237.1">
    <property type="nucleotide sequence ID" value="NZ_LOCO01000003.1"/>
</dbReference>
<keyword evidence="4" id="KW-0472">Membrane</keyword>
<feature type="transmembrane region" description="Helical" evidence="4">
    <location>
        <begin position="12"/>
        <end position="33"/>
    </location>
</feature>
<dbReference type="PANTHER" id="PTHR45138:SF9">
    <property type="entry name" value="DIGUANYLATE CYCLASE DGCM-RELATED"/>
    <property type="match status" value="1"/>
</dbReference>
<dbReference type="SMART" id="SM00267">
    <property type="entry name" value="GGDEF"/>
    <property type="match status" value="1"/>
</dbReference>
<dbReference type="InterPro" id="IPR000160">
    <property type="entry name" value="GGDEF_dom"/>
</dbReference>
<dbReference type="EMBL" id="LOCO01000005">
    <property type="protein sequence ID" value="KXO10710.1"/>
    <property type="molecule type" value="Genomic_DNA"/>
</dbReference>
<dbReference type="SUPFAM" id="SSF55073">
    <property type="entry name" value="Nucleotide cyclase"/>
    <property type="match status" value="1"/>
</dbReference>
<evidence type="ECO:0000313" key="7">
    <source>
        <dbReference type="EMBL" id="KXO11374.1"/>
    </source>
</evidence>
<reference evidence="8" key="1">
    <citation type="submission" date="2015-12" db="EMBL/GenBank/DDBJ databases">
        <authorList>
            <person name="Lima A."/>
            <person name="Farahani Zayas N."/>
            <person name="Castro Da Silva M.A."/>
            <person name="Cabral A."/>
            <person name="Pessatti M.L."/>
        </authorList>
    </citation>
    <scope>NUCLEOTIDE SEQUENCE [LARGE SCALE GENOMIC DNA]</scope>
    <source>
        <strain evidence="8">LAMA 842</strain>
    </source>
</reference>
<keyword evidence="4" id="KW-1133">Transmembrane helix</keyword>
<evidence type="ECO:0000256" key="4">
    <source>
        <dbReference type="SAM" id="Phobius"/>
    </source>
</evidence>
<proteinExistence type="predicted"/>
<organism evidence="7 8">
    <name type="scientific">Marinobacter excellens LAMA 842</name>
    <dbReference type="NCBI Taxonomy" id="1306954"/>
    <lineage>
        <taxon>Bacteria</taxon>
        <taxon>Pseudomonadati</taxon>
        <taxon>Pseudomonadota</taxon>
        <taxon>Gammaproteobacteria</taxon>
        <taxon>Pseudomonadales</taxon>
        <taxon>Marinobacteraceae</taxon>
        <taxon>Marinobacter</taxon>
    </lineage>
</organism>
<feature type="transmembrane region" description="Helical" evidence="4">
    <location>
        <begin position="67"/>
        <end position="87"/>
    </location>
</feature>
<evidence type="ECO:0000313" key="6">
    <source>
        <dbReference type="EMBL" id="KXO10710.1"/>
    </source>
</evidence>
<dbReference type="PANTHER" id="PTHR45138">
    <property type="entry name" value="REGULATORY COMPONENTS OF SENSORY TRANSDUCTION SYSTEM"/>
    <property type="match status" value="1"/>
</dbReference>
<accession>A0A137SG17</accession>
<dbReference type="Gene3D" id="3.30.70.270">
    <property type="match status" value="1"/>
</dbReference>
<feature type="transmembrane region" description="Helical" evidence="4">
    <location>
        <begin position="93"/>
        <end position="122"/>
    </location>
</feature>
<evidence type="ECO:0000256" key="1">
    <source>
        <dbReference type="ARBA" id="ARBA00001946"/>
    </source>
</evidence>
<dbReference type="InterPro" id="IPR050469">
    <property type="entry name" value="Diguanylate_Cyclase"/>
</dbReference>
<dbReference type="GO" id="GO:1902201">
    <property type="term" value="P:negative regulation of bacterial-type flagellum-dependent cell motility"/>
    <property type="evidence" value="ECO:0007669"/>
    <property type="project" value="TreeGrafter"/>
</dbReference>
<feature type="transmembrane region" description="Helical" evidence="4">
    <location>
        <begin position="134"/>
        <end position="153"/>
    </location>
</feature>
<dbReference type="Pfam" id="PF00990">
    <property type="entry name" value="GGDEF"/>
    <property type="match status" value="1"/>
</dbReference>
<dbReference type="GO" id="GO:0052621">
    <property type="term" value="F:diguanylate cyclase activity"/>
    <property type="evidence" value="ECO:0007669"/>
    <property type="project" value="UniProtKB-EC"/>
</dbReference>
<dbReference type="NCBIfam" id="TIGR00254">
    <property type="entry name" value="GGDEF"/>
    <property type="match status" value="1"/>
</dbReference>
<comment type="caution">
    <text evidence="7">The sequence shown here is derived from an EMBL/GenBank/DDBJ whole genome shotgun (WGS) entry which is preliminary data.</text>
</comment>
<gene>
    <name evidence="6" type="ORF">J122_1326</name>
    <name evidence="7" type="ORF">J122_819</name>
</gene>
<dbReference type="EMBL" id="LOCO01000003">
    <property type="protein sequence ID" value="KXO11374.1"/>
    <property type="molecule type" value="Genomic_DNA"/>
</dbReference>
<sequence>MFHRLKNDFRLSIITLLGISAIVGITPFVILRFVEGNPLAGFVDLGILSGIVGSLAYAWVTGDTYRSGMFLAIIICAGAVTVGAVMGEAGLFWIFPCLVTTFFLVSSRLAAILNLLSVLALMSIETAFSSTVQMWTFATTATVVSACAYVFAYRNQDQRERLEHLATIDPLTGVKNRRSMDEELDAAAANAERSGLPYALVMLDIDHFKKINDVYGHGVGDNVLTDLVALVERNTRKSDQLFRYGGEEFVLLLPGVDGSSLQAVMNNLQQVLRRHLKYPGGPVTSSFGVALLGHGESVESWLARADEALYQAKETGRDRIVFADKNTQLVAEPA</sequence>
<dbReference type="Proteomes" id="UP000070282">
    <property type="component" value="Unassembled WGS sequence"/>
</dbReference>
<keyword evidence="4" id="KW-0812">Transmembrane</keyword>
<dbReference type="PROSITE" id="PS50887">
    <property type="entry name" value="GGDEF"/>
    <property type="match status" value="1"/>
</dbReference>
<dbReference type="PATRIC" id="fig|1306954.6.peg.2371"/>
<feature type="transmembrane region" description="Helical" evidence="4">
    <location>
        <begin position="39"/>
        <end position="60"/>
    </location>
</feature>
<keyword evidence="8" id="KW-1185">Reference proteome</keyword>
<name>A0A137SG17_9GAMM</name>
<comment type="catalytic activity">
    <reaction evidence="3">
        <text>2 GTP = 3',3'-c-di-GMP + 2 diphosphate</text>
        <dbReference type="Rhea" id="RHEA:24898"/>
        <dbReference type="ChEBI" id="CHEBI:33019"/>
        <dbReference type="ChEBI" id="CHEBI:37565"/>
        <dbReference type="ChEBI" id="CHEBI:58805"/>
        <dbReference type="EC" id="2.7.7.65"/>
    </reaction>
</comment>